<evidence type="ECO:0000256" key="1">
    <source>
        <dbReference type="ARBA" id="ARBA00023015"/>
    </source>
</evidence>
<dbReference type="SUPFAM" id="SSF46689">
    <property type="entry name" value="Homeodomain-like"/>
    <property type="match status" value="1"/>
</dbReference>
<dbReference type="OrthoDB" id="5492415at2"/>
<keyword evidence="7" id="KW-1185">Reference proteome</keyword>
<keyword evidence="4" id="KW-1133">Transmembrane helix</keyword>
<dbReference type="SMART" id="SM00342">
    <property type="entry name" value="HTH_ARAC"/>
    <property type="match status" value="1"/>
</dbReference>
<evidence type="ECO:0000256" key="4">
    <source>
        <dbReference type="SAM" id="Phobius"/>
    </source>
</evidence>
<dbReference type="InterPro" id="IPR018062">
    <property type="entry name" value="HTH_AraC-typ_CS"/>
</dbReference>
<dbReference type="InterPro" id="IPR009057">
    <property type="entry name" value="Homeodomain-like_sf"/>
</dbReference>
<feature type="transmembrane region" description="Helical" evidence="4">
    <location>
        <begin position="6"/>
        <end position="27"/>
    </location>
</feature>
<name>A0A1M5A1I0_9BACT</name>
<reference evidence="6 7" key="1">
    <citation type="submission" date="2016-11" db="EMBL/GenBank/DDBJ databases">
        <authorList>
            <person name="Jaros S."/>
            <person name="Januszkiewicz K."/>
            <person name="Wedrychowicz H."/>
        </authorList>
    </citation>
    <scope>NUCLEOTIDE SEQUENCE [LARGE SCALE GENOMIC DNA]</scope>
    <source>
        <strain evidence="6 7">DSM 26897</strain>
    </source>
</reference>
<dbReference type="AlphaFoldDB" id="A0A1M5A1I0"/>
<evidence type="ECO:0000313" key="6">
    <source>
        <dbReference type="EMBL" id="SHF24169.1"/>
    </source>
</evidence>
<dbReference type="GO" id="GO:0043565">
    <property type="term" value="F:sequence-specific DNA binding"/>
    <property type="evidence" value="ECO:0007669"/>
    <property type="project" value="InterPro"/>
</dbReference>
<dbReference type="Pfam" id="PF12833">
    <property type="entry name" value="HTH_18"/>
    <property type="match status" value="1"/>
</dbReference>
<evidence type="ECO:0000256" key="3">
    <source>
        <dbReference type="ARBA" id="ARBA00023163"/>
    </source>
</evidence>
<dbReference type="PROSITE" id="PS01124">
    <property type="entry name" value="HTH_ARAC_FAMILY_2"/>
    <property type="match status" value="1"/>
</dbReference>
<sequence length="167" mass="19297">METLPLLTFILSVGIIVSLTWLFLIPFTGRLVQLKKLNQHISSSADLKALHTRLELLMLERRPFLNPAYDNHMLAEHLGMDAQVLDYFLHAYLETSFHQLVDAYRVQYACLMLQSEAAQDLPMDAIARASGFVDRQMFFQCFRRRTGKTPVQYLNYLVFAKNNLQVA</sequence>
<dbReference type="PANTHER" id="PTHR43280">
    <property type="entry name" value="ARAC-FAMILY TRANSCRIPTIONAL REGULATOR"/>
    <property type="match status" value="1"/>
</dbReference>
<dbReference type="RefSeq" id="WP_073042266.1">
    <property type="nucleotide sequence ID" value="NZ_FQUO01000006.1"/>
</dbReference>
<evidence type="ECO:0000256" key="2">
    <source>
        <dbReference type="ARBA" id="ARBA00023125"/>
    </source>
</evidence>
<keyword evidence="3" id="KW-0804">Transcription</keyword>
<proteinExistence type="predicted"/>
<evidence type="ECO:0000313" key="7">
    <source>
        <dbReference type="Proteomes" id="UP000184368"/>
    </source>
</evidence>
<keyword evidence="1" id="KW-0805">Transcription regulation</keyword>
<dbReference type="Proteomes" id="UP000184368">
    <property type="component" value="Unassembled WGS sequence"/>
</dbReference>
<dbReference type="PANTHER" id="PTHR43280:SF2">
    <property type="entry name" value="HTH-TYPE TRANSCRIPTIONAL REGULATOR EXSA"/>
    <property type="match status" value="1"/>
</dbReference>
<dbReference type="PROSITE" id="PS00041">
    <property type="entry name" value="HTH_ARAC_FAMILY_1"/>
    <property type="match status" value="1"/>
</dbReference>
<keyword evidence="2" id="KW-0238">DNA-binding</keyword>
<dbReference type="EMBL" id="FQUO01000006">
    <property type="protein sequence ID" value="SHF24169.1"/>
    <property type="molecule type" value="Genomic_DNA"/>
</dbReference>
<dbReference type="GO" id="GO:0003700">
    <property type="term" value="F:DNA-binding transcription factor activity"/>
    <property type="evidence" value="ECO:0007669"/>
    <property type="project" value="InterPro"/>
</dbReference>
<dbReference type="STRING" id="1302690.BUE76_09640"/>
<dbReference type="InterPro" id="IPR018060">
    <property type="entry name" value="HTH_AraC"/>
</dbReference>
<evidence type="ECO:0000259" key="5">
    <source>
        <dbReference type="PROSITE" id="PS01124"/>
    </source>
</evidence>
<feature type="domain" description="HTH araC/xylS-type" evidence="5">
    <location>
        <begin position="74"/>
        <end position="156"/>
    </location>
</feature>
<accession>A0A1M5A1I0</accession>
<dbReference type="Gene3D" id="1.10.10.60">
    <property type="entry name" value="Homeodomain-like"/>
    <property type="match status" value="1"/>
</dbReference>
<protein>
    <submittedName>
        <fullName evidence="6">Helix-turn-helix domain-containing protein</fullName>
    </submittedName>
</protein>
<keyword evidence="4" id="KW-0812">Transmembrane</keyword>
<gene>
    <name evidence="6" type="ORF">SAMN05444008_10679</name>
</gene>
<organism evidence="6 7">
    <name type="scientific">Cnuella takakiae</name>
    <dbReference type="NCBI Taxonomy" id="1302690"/>
    <lineage>
        <taxon>Bacteria</taxon>
        <taxon>Pseudomonadati</taxon>
        <taxon>Bacteroidota</taxon>
        <taxon>Chitinophagia</taxon>
        <taxon>Chitinophagales</taxon>
        <taxon>Chitinophagaceae</taxon>
        <taxon>Cnuella</taxon>
    </lineage>
</organism>
<keyword evidence="4" id="KW-0472">Membrane</keyword>